<feature type="region of interest" description="Disordered" evidence="1">
    <location>
        <begin position="27"/>
        <end position="62"/>
    </location>
</feature>
<gene>
    <name evidence="2" type="ORF">CAPSK01_000535</name>
</gene>
<feature type="region of interest" description="Disordered" evidence="1">
    <location>
        <begin position="142"/>
        <end position="171"/>
    </location>
</feature>
<comment type="caution">
    <text evidence="2">The sequence shown here is derived from an EMBL/GenBank/DDBJ whole genome shotgun (WGS) entry which is preliminary data.</text>
</comment>
<name>A0A084Y528_9PROT</name>
<dbReference type="Proteomes" id="UP000019812">
    <property type="component" value="Unassembled WGS sequence"/>
</dbReference>
<evidence type="ECO:0000313" key="2">
    <source>
        <dbReference type="EMBL" id="KFB69822.1"/>
    </source>
</evidence>
<sequence>MPAACTLSSAATACRAMRSSRSMVAGLSAKASASSSPPGSSRISCGSAASSSKPSKPTMCSPVSRERISASLRRASVASWSACLTILSKTRRASDNRRARHSVRVARSSMTLIFSYAPAILSPLSGWSGAAFAGRKGCADHAGSSALGRSAPCRSGALSGRVSRKLTPGPR</sequence>
<reference evidence="2 3" key="1">
    <citation type="submission" date="2014-07" db="EMBL/GenBank/DDBJ databases">
        <title>Expanding our view of genomic diversity in Candidatus Accumulibacter clades.</title>
        <authorList>
            <person name="Skennerton C.T."/>
            <person name="Barr J.J."/>
            <person name="Slater F.R."/>
            <person name="Bond P.L."/>
            <person name="Tyson G.W."/>
        </authorList>
    </citation>
    <scope>NUCLEOTIDE SEQUENCE [LARGE SCALE GENOMIC DNA]</scope>
    <source>
        <strain evidence="3">SK-01</strain>
    </source>
</reference>
<dbReference type="AlphaFoldDB" id="A0A084Y528"/>
<organism evidence="2 3">
    <name type="scientific">Candidatus Accumulibacter vicinus</name>
    <dbReference type="NCBI Taxonomy" id="2954382"/>
    <lineage>
        <taxon>Bacteria</taxon>
        <taxon>Pseudomonadati</taxon>
        <taxon>Pseudomonadota</taxon>
        <taxon>Betaproteobacteria</taxon>
        <taxon>Candidatus Accumulibacter</taxon>
    </lineage>
</organism>
<dbReference type="EMBL" id="JDSS02000007">
    <property type="protein sequence ID" value="KFB69822.1"/>
    <property type="molecule type" value="Genomic_DNA"/>
</dbReference>
<feature type="compositionally biased region" description="Low complexity" evidence="1">
    <location>
        <begin position="27"/>
        <end position="57"/>
    </location>
</feature>
<dbReference type="STRING" id="1457154.CAPSK01_000535"/>
<protein>
    <submittedName>
        <fullName evidence="2">Uncharacterized protein</fullName>
    </submittedName>
</protein>
<evidence type="ECO:0000313" key="3">
    <source>
        <dbReference type="Proteomes" id="UP000019812"/>
    </source>
</evidence>
<proteinExistence type="predicted"/>
<accession>A0A084Y528</accession>
<evidence type="ECO:0000256" key="1">
    <source>
        <dbReference type="SAM" id="MobiDB-lite"/>
    </source>
</evidence>